<dbReference type="OrthoDB" id="3539696at2"/>
<sequence>MITDARQAAENIGLAVVSVVTQSEHPRFNEITAAVQAALDTIDRETAYRYARYITLSLEGDAQEEWGRGMDTKTYPYQGAYAESLVAEGEVKGEAKGKAKGKAELLLKLLDSRGHAVPDDVRERVMECRDEPTLDNWFERALKGDSVEELFL</sequence>
<organism evidence="1 2">
    <name type="scientific">Nonomuraea fuscirosea</name>
    <dbReference type="NCBI Taxonomy" id="1291556"/>
    <lineage>
        <taxon>Bacteria</taxon>
        <taxon>Bacillati</taxon>
        <taxon>Actinomycetota</taxon>
        <taxon>Actinomycetes</taxon>
        <taxon>Streptosporangiales</taxon>
        <taxon>Streptosporangiaceae</taxon>
        <taxon>Nonomuraea</taxon>
    </lineage>
</organism>
<dbReference type="AlphaFoldDB" id="A0A2T0M4X0"/>
<protein>
    <recommendedName>
        <fullName evidence="3">DUF4351 domain-containing protein</fullName>
    </recommendedName>
</protein>
<name>A0A2T0M4X0_9ACTN</name>
<gene>
    <name evidence="1" type="ORF">B0I32_13351</name>
</gene>
<dbReference type="Proteomes" id="UP000238312">
    <property type="component" value="Unassembled WGS sequence"/>
</dbReference>
<evidence type="ECO:0000313" key="2">
    <source>
        <dbReference type="Proteomes" id="UP000238312"/>
    </source>
</evidence>
<dbReference type="RefSeq" id="WP_106252017.1">
    <property type="nucleotide sequence ID" value="NZ_PVNG01000033.1"/>
</dbReference>
<keyword evidence="2" id="KW-1185">Reference proteome</keyword>
<evidence type="ECO:0008006" key="3">
    <source>
        <dbReference type="Google" id="ProtNLM"/>
    </source>
</evidence>
<reference evidence="1 2" key="1">
    <citation type="submission" date="2018-03" db="EMBL/GenBank/DDBJ databases">
        <title>Genomic Encyclopedia of Type Strains, Phase III (KMG-III): the genomes of soil and plant-associated and newly described type strains.</title>
        <authorList>
            <person name="Whitman W."/>
        </authorList>
    </citation>
    <scope>NUCLEOTIDE SEQUENCE [LARGE SCALE GENOMIC DNA]</scope>
    <source>
        <strain evidence="1 2">CGMCC 4.7104</strain>
    </source>
</reference>
<accession>A0A2T0M4X0</accession>
<proteinExistence type="predicted"/>
<dbReference type="EMBL" id="PVNG01000033">
    <property type="protein sequence ID" value="PRX52041.1"/>
    <property type="molecule type" value="Genomic_DNA"/>
</dbReference>
<comment type="caution">
    <text evidence="1">The sequence shown here is derived from an EMBL/GenBank/DDBJ whole genome shotgun (WGS) entry which is preliminary data.</text>
</comment>
<evidence type="ECO:0000313" key="1">
    <source>
        <dbReference type="EMBL" id="PRX52041.1"/>
    </source>
</evidence>